<dbReference type="Gene3D" id="3.90.1140.10">
    <property type="entry name" value="Cyclic phosphodiesterase"/>
    <property type="match status" value="1"/>
</dbReference>
<sequence>MASYRRYAVYYTPPPGEFADFGASWLGWDAATGREVAQPDLDGLDLAALTAGARRYGFHATLKAPFRLAEGRDEGGLLSMAEAVAPALRPVTLPGLQLMSIGGFLALTPAGEGQALSALADTVVQALEPFRAPLTEVEIARRHPDRLSERQRALLHRFGYPYVMEEFRFHMTLSDALEPETQARLTTQLVPHLAVLPVPFVLDAISVMGEGADGRMRLIRRIALSGE</sequence>
<organism evidence="1 2">
    <name type="scientific">Paracoccus jeotgali</name>
    <dbReference type="NCBI Taxonomy" id="2065379"/>
    <lineage>
        <taxon>Bacteria</taxon>
        <taxon>Pseudomonadati</taxon>
        <taxon>Pseudomonadota</taxon>
        <taxon>Alphaproteobacteria</taxon>
        <taxon>Rhodobacterales</taxon>
        <taxon>Paracoccaceae</taxon>
        <taxon>Paracoccus</taxon>
    </lineage>
</organism>
<evidence type="ECO:0000313" key="1">
    <source>
        <dbReference type="EMBL" id="AUM74441.1"/>
    </source>
</evidence>
<dbReference type="InterPro" id="IPR009389">
    <property type="entry name" value="DUF1045"/>
</dbReference>
<dbReference type="OrthoDB" id="4954742at2"/>
<dbReference type="RefSeq" id="WP_101499787.1">
    <property type="nucleotide sequence ID" value="NZ_CP025583.1"/>
</dbReference>
<dbReference type="PIRSF" id="PIRSF033328">
    <property type="entry name" value="Phest_Mll4975"/>
    <property type="match status" value="1"/>
</dbReference>
<protein>
    <submittedName>
        <fullName evidence="1">Phosphonate metabolism protein</fullName>
    </submittedName>
</protein>
<evidence type="ECO:0000313" key="2">
    <source>
        <dbReference type="Proteomes" id="UP000234882"/>
    </source>
</evidence>
<dbReference type="Proteomes" id="UP000234882">
    <property type="component" value="Chromosome"/>
</dbReference>
<dbReference type="KEGG" id="paru:CYR75_09260"/>
<dbReference type="AlphaFoldDB" id="A0A2K9MFM6"/>
<accession>A0A2K9MFM6</accession>
<dbReference type="EMBL" id="CP025583">
    <property type="protein sequence ID" value="AUM74441.1"/>
    <property type="molecule type" value="Genomic_DNA"/>
</dbReference>
<dbReference type="Pfam" id="PF06299">
    <property type="entry name" value="DUF1045"/>
    <property type="match status" value="1"/>
</dbReference>
<dbReference type="NCBIfam" id="TIGR03223">
    <property type="entry name" value="Phn_opern_protn"/>
    <property type="match status" value="1"/>
</dbReference>
<proteinExistence type="predicted"/>
<name>A0A2K9MFM6_9RHOB</name>
<keyword evidence="2" id="KW-1185">Reference proteome</keyword>
<reference evidence="2" key="1">
    <citation type="submission" date="2017-12" db="EMBL/GenBank/DDBJ databases">
        <title>Genomic analysis of Paracoccus sp. CBA4604.</title>
        <authorList>
            <person name="Roh S.W."/>
            <person name="Kim J.Y."/>
            <person name="Kim J.S."/>
        </authorList>
    </citation>
    <scope>NUCLEOTIDE SEQUENCE [LARGE SCALE GENOMIC DNA]</scope>
    <source>
        <strain evidence="2">CBA4604</strain>
    </source>
</reference>
<gene>
    <name evidence="1" type="ORF">CYR75_09260</name>
</gene>